<comment type="caution">
    <text evidence="2">The sequence shown here is derived from an EMBL/GenBank/DDBJ whole genome shotgun (WGS) entry which is preliminary data.</text>
</comment>
<dbReference type="EMBL" id="CAWUON010000041">
    <property type="protein sequence ID" value="CAK7268843.1"/>
    <property type="molecule type" value="Genomic_DNA"/>
</dbReference>
<dbReference type="Pfam" id="PF24864">
    <property type="entry name" value="DUF7730"/>
    <property type="match status" value="1"/>
</dbReference>
<accession>A0ABP0DMG0</accession>
<organism evidence="2 3">
    <name type="scientific">Sporothrix epigloea</name>
    <dbReference type="NCBI Taxonomy" id="1892477"/>
    <lineage>
        <taxon>Eukaryota</taxon>
        <taxon>Fungi</taxon>
        <taxon>Dikarya</taxon>
        <taxon>Ascomycota</taxon>
        <taxon>Pezizomycotina</taxon>
        <taxon>Sordariomycetes</taxon>
        <taxon>Sordariomycetidae</taxon>
        <taxon>Ophiostomatales</taxon>
        <taxon>Ophiostomataceae</taxon>
        <taxon>Sporothrix</taxon>
    </lineage>
</organism>
<protein>
    <recommendedName>
        <fullName evidence="1">DUF7730 domain-containing protein</fullName>
    </recommendedName>
</protein>
<dbReference type="PANTHER" id="PTHR38790">
    <property type="entry name" value="2EXR DOMAIN-CONTAINING PROTEIN-RELATED"/>
    <property type="match status" value="1"/>
</dbReference>
<dbReference type="Proteomes" id="UP001642502">
    <property type="component" value="Unassembled WGS sequence"/>
</dbReference>
<name>A0ABP0DMG0_9PEZI</name>
<evidence type="ECO:0000259" key="1">
    <source>
        <dbReference type="Pfam" id="PF24864"/>
    </source>
</evidence>
<evidence type="ECO:0000313" key="2">
    <source>
        <dbReference type="EMBL" id="CAK7268843.1"/>
    </source>
</evidence>
<proteinExistence type="predicted"/>
<evidence type="ECO:0000313" key="3">
    <source>
        <dbReference type="Proteomes" id="UP001642502"/>
    </source>
</evidence>
<dbReference type="PANTHER" id="PTHR38790:SF4">
    <property type="entry name" value="2EXR DOMAIN-CONTAINING PROTEIN"/>
    <property type="match status" value="1"/>
</dbReference>
<sequence>MQSQREKRRHRARPVLCEPIPDTLECEIWHRNVDKSPLLRLPPELRNRIYDLVLNVGQIHIRHRPWRLRKAAQKSAPLSPVESSGVCGKFYAVALDADKDAWSKKTCRSFSKQSSKTPVPLPDALTPLGAVCRQLYAETAALPFSLNAWSFENSGIMERYLLREKRLTLFQRRAMAVLIVSVFDDLPSRAMENYLGGLRAIIWKDGKTFQRWDLASAAEWQRLVESTKHRATASSSRGAWHMYE</sequence>
<reference evidence="2 3" key="1">
    <citation type="submission" date="2024-01" db="EMBL/GenBank/DDBJ databases">
        <authorList>
            <person name="Allen C."/>
            <person name="Tagirdzhanova G."/>
        </authorList>
    </citation>
    <scope>NUCLEOTIDE SEQUENCE [LARGE SCALE GENOMIC DNA]</scope>
    <source>
        <strain evidence="2 3">CBS 119000</strain>
    </source>
</reference>
<dbReference type="InterPro" id="IPR056632">
    <property type="entry name" value="DUF7730"/>
</dbReference>
<gene>
    <name evidence="2" type="ORF">SEPCBS119000_003266</name>
</gene>
<feature type="domain" description="DUF7730" evidence="1">
    <location>
        <begin position="34"/>
        <end position="161"/>
    </location>
</feature>
<keyword evidence="3" id="KW-1185">Reference proteome</keyword>